<keyword evidence="2" id="KW-0328">Glycosyltransferase</keyword>
<evidence type="ECO:0000313" key="3">
    <source>
        <dbReference type="Proteomes" id="UP000001036"/>
    </source>
</evidence>
<keyword evidence="2" id="KW-0808">Transferase</keyword>
<feature type="domain" description="Erythromycin biosynthesis protein CIII-like C-terminal" evidence="1">
    <location>
        <begin position="290"/>
        <end position="393"/>
    </location>
</feature>
<dbReference type="PANTHER" id="PTHR48050:SF13">
    <property type="entry name" value="STEROL 3-BETA-GLUCOSYLTRANSFERASE UGT80A2"/>
    <property type="match status" value="1"/>
</dbReference>
<dbReference type="CDD" id="cd03784">
    <property type="entry name" value="GT1_Gtf-like"/>
    <property type="match status" value="1"/>
</dbReference>
<dbReference type="Gene3D" id="3.40.50.2000">
    <property type="entry name" value="Glycogen Phosphorylase B"/>
    <property type="match status" value="2"/>
</dbReference>
<dbReference type="PANTHER" id="PTHR48050">
    <property type="entry name" value="STEROL 3-BETA-GLUCOSYLTRANSFERASE"/>
    <property type="match status" value="1"/>
</dbReference>
<dbReference type="InterPro" id="IPR050426">
    <property type="entry name" value="Glycosyltransferase_28"/>
</dbReference>
<dbReference type="Proteomes" id="UP000001036">
    <property type="component" value="Chromosome"/>
</dbReference>
<dbReference type="GO" id="GO:0017000">
    <property type="term" value="P:antibiotic biosynthetic process"/>
    <property type="evidence" value="ECO:0007669"/>
    <property type="project" value="UniProtKB-ARBA"/>
</dbReference>
<dbReference type="HOGENOM" id="CLU_646713_0_0_6"/>
<dbReference type="KEGG" id="cja:CJA_3197"/>
<dbReference type="SUPFAM" id="SSF53756">
    <property type="entry name" value="UDP-Glycosyltransferase/glycogen phosphorylase"/>
    <property type="match status" value="1"/>
</dbReference>
<name>B3PDZ4_CELJU</name>
<evidence type="ECO:0000313" key="2">
    <source>
        <dbReference type="EMBL" id="ACE85593.1"/>
    </source>
</evidence>
<dbReference type="GO" id="GO:0016758">
    <property type="term" value="F:hexosyltransferase activity"/>
    <property type="evidence" value="ECO:0007669"/>
    <property type="project" value="UniProtKB-ARBA"/>
</dbReference>
<dbReference type="Pfam" id="PF06722">
    <property type="entry name" value="EryCIII-like_C"/>
    <property type="match status" value="1"/>
</dbReference>
<accession>B3PDZ4</accession>
<dbReference type="AlphaFoldDB" id="B3PDZ4"/>
<dbReference type="GO" id="GO:0008194">
    <property type="term" value="F:UDP-glycosyltransferase activity"/>
    <property type="evidence" value="ECO:0007669"/>
    <property type="project" value="InterPro"/>
</dbReference>
<reference evidence="2 3" key="1">
    <citation type="journal article" date="2008" name="J. Bacteriol.">
        <title>Insights into plant cell wall degradation from the genome sequence of the soil bacterium Cellvibrio japonicus.</title>
        <authorList>
            <person name="Deboy R.T."/>
            <person name="Mongodin E.F."/>
            <person name="Fouts D.E."/>
            <person name="Tailford L.E."/>
            <person name="Khouri H."/>
            <person name="Emerson J.B."/>
            <person name="Mohamoud Y."/>
            <person name="Watkins K."/>
            <person name="Henrissat B."/>
            <person name="Gilbert H.J."/>
            <person name="Nelson K.E."/>
        </authorList>
    </citation>
    <scope>NUCLEOTIDE SEQUENCE [LARGE SCALE GENOMIC DNA]</scope>
    <source>
        <strain evidence="2 3">Ueda107</strain>
    </source>
</reference>
<dbReference type="EC" id="2.4.1.-" evidence="2"/>
<dbReference type="CAZy" id="GT1">
    <property type="family name" value="Glycosyltransferase Family 1"/>
</dbReference>
<keyword evidence="3" id="KW-1185">Reference proteome</keyword>
<dbReference type="EMBL" id="CP000934">
    <property type="protein sequence ID" value="ACE85593.1"/>
    <property type="molecule type" value="Genomic_DNA"/>
</dbReference>
<gene>
    <name evidence="2" type="primary">gt1C</name>
    <name evidence="2" type="ordered locus">CJA_3197</name>
</gene>
<evidence type="ECO:0000259" key="1">
    <source>
        <dbReference type="Pfam" id="PF06722"/>
    </source>
</evidence>
<organism evidence="2 3">
    <name type="scientific">Cellvibrio japonicus (strain Ueda107)</name>
    <name type="common">Pseudomonas fluorescens subsp. cellulosa</name>
    <dbReference type="NCBI Taxonomy" id="498211"/>
    <lineage>
        <taxon>Bacteria</taxon>
        <taxon>Pseudomonadati</taxon>
        <taxon>Pseudomonadota</taxon>
        <taxon>Gammaproteobacteria</taxon>
        <taxon>Cellvibrionales</taxon>
        <taxon>Cellvibrionaceae</taxon>
        <taxon>Cellvibrio</taxon>
    </lineage>
</organism>
<dbReference type="InterPro" id="IPR002213">
    <property type="entry name" value="UDP_glucos_trans"/>
</dbReference>
<proteinExistence type="predicted"/>
<sequence length="424" mass="46971">MPPGKPRPPISSQPISGRARIMNFHFFFMGSAGDFFPLFRTSIALLSRGHSVTFVASDEYVWIRPFIEKTPISLVCINADTRFEQGEKPTFDVGGHRSLSDLVEPLVSAHFRYVQDTYVPGNTVFINYIGYVGVKFACEHLGAPYVGVLYAPNPLAETGIFDDDSLAKLSGALQRVASDNHISLVPTVDLTWILSSPYNLAYFPQWMGNLGESVFHAGFPYPVKNDATLPGEVVVFLAERKGEKIVLFTPGTSMPDPAFYAGIVIEACVQLGIHCIVVSHQIGQLALQPEWHGRVLLLGQIEFEAIFDKVDLVIHHAGVGTLSEALRFGVPQLVKPEFWDQFYNASFIETRNVGRAVKKEAFTRETLTYLIDDILTSDDIHQACKKMQVECLNQNGAVISADFLESILVHDKVASQHDPVVETL</sequence>
<dbReference type="eggNOG" id="COG1819">
    <property type="taxonomic scope" value="Bacteria"/>
</dbReference>
<protein>
    <submittedName>
        <fullName evidence="2">Glycosyl transferase, putative, gt1C</fullName>
        <ecNumber evidence="2">2.4.1.-</ecNumber>
    </submittedName>
</protein>
<dbReference type="STRING" id="498211.CJA_3197"/>
<dbReference type="InterPro" id="IPR010610">
    <property type="entry name" value="EryCIII-like_C"/>
</dbReference>